<gene>
    <name evidence="2" type="ORF">ACFQ3J_18175</name>
</gene>
<dbReference type="Proteomes" id="UP001597169">
    <property type="component" value="Unassembled WGS sequence"/>
</dbReference>
<feature type="domain" description="SLH" evidence="1">
    <location>
        <begin position="1224"/>
        <end position="1296"/>
    </location>
</feature>
<protein>
    <submittedName>
        <fullName evidence="2">S-layer homology domain-containing protein</fullName>
    </submittedName>
</protein>
<reference evidence="3" key="1">
    <citation type="journal article" date="2019" name="Int. J. Syst. Evol. Microbiol.">
        <title>The Global Catalogue of Microorganisms (GCM) 10K type strain sequencing project: providing services to taxonomists for standard genome sequencing and annotation.</title>
        <authorList>
            <consortium name="The Broad Institute Genomics Platform"/>
            <consortium name="The Broad Institute Genome Sequencing Center for Infectious Disease"/>
            <person name="Wu L."/>
            <person name="Ma J."/>
        </authorList>
    </citation>
    <scope>NUCLEOTIDE SEQUENCE [LARGE SCALE GENOMIC DNA]</scope>
    <source>
        <strain evidence="3">CCUG 53519</strain>
    </source>
</reference>
<evidence type="ECO:0000259" key="1">
    <source>
        <dbReference type="PROSITE" id="PS51272"/>
    </source>
</evidence>
<organism evidence="2 3">
    <name type="scientific">Paenibacillus provencensis</name>
    <dbReference type="NCBI Taxonomy" id="441151"/>
    <lineage>
        <taxon>Bacteria</taxon>
        <taxon>Bacillati</taxon>
        <taxon>Bacillota</taxon>
        <taxon>Bacilli</taxon>
        <taxon>Bacillales</taxon>
        <taxon>Paenibacillaceae</taxon>
        <taxon>Paenibacillus</taxon>
    </lineage>
</organism>
<dbReference type="Pfam" id="PF00395">
    <property type="entry name" value="SLH"/>
    <property type="match status" value="3"/>
</dbReference>
<feature type="domain" description="SLH" evidence="1">
    <location>
        <begin position="1090"/>
        <end position="1153"/>
    </location>
</feature>
<sequence>MQRIKRPMVWLLLVTLIVSLFPPGLVNKAEAADNVSTSYFAPDIETLKNTVQLKLEGTDKLLSRDNAYKVTEKMLTVTGTYTKVTGSTLSASIQQLTWDPLTSKWTRDTSKVTPGTIQLDLDSPDNRFTSTLTLYPGMNEITFSGTQGNMTRSESFYVLFDQVPYVESLSVLGLSQPVTLNEGTQVVIPRKDITLQGKIQNATRATIALNGGSALATTLLSDGTFYSPQLSLNPGLNNIVLVIENGSDRITVNHSLYYFDTSNPIVSMYLADSSLNANNLLTGTPTWTGAEDTATLYVQALVPDEGDAVSKSIKLNGIDVTPVYFSSLSLDSSGKLVTAGNSDVVIQGVEGATSAYRLITFAVPNFPFLDDASGTTAKSQRHSLNITYGSTMVNKAANFNFALGEVVISQLYHLKGYTVGTDNKATYSKENLNGANVDSSDFYISVKTNSPVTDPNALAAKYLPVGSNMTISYVGPVEGSTTEYIYRISGFQNGNQTVRFQYSGSTQYKDAVISFVSKTYIYVSNLTDGQTVTIDSNQTTNLQVSGEYIGFDLNSTAFKGEVFVNGTTPAGLGTSWLTNGKFNLNLQVNADSGPLYYGENRIVFTGTVADDNNQYRVVRKEIRVYILDENVSNIDKFQPAVGNNRVTFPLEYTDNEQWAKIFNLTPDFIYNGGTYTTSLQEHDIVIRGNGASKVNLNLGSQNLFSLDVTDTVIKQTSEFTYNNKTYAYEYFGSSAEFVIRVQNLPAETPGTYVYNLELINSTGAKTSQQLQLVREVKPYRLLAPQPTVDGAYVVNKNFVRFDIEAEGATEVLIDGEPAVKRTDLGDDRFLYDYVGLKQDKANDIDIEIVRGSTTLEDTISVYYTGAVAVDSQYMAPKVANKYSVFNKSLELEFPKGTIMQSTDTRGINKYYPTTQLLFGLADPKDGVVERRNDYGNIIGFPNNGLSNDETGLPVWDIPDEYFLRFGASSGDKQNFTTISNVYWISGGLGERGTLGSADYLPPTNGLAPYSIEGLYGDPTIAAEREVTPSQRGELTLTYNSSVVDEVGSTITVFKYTSDREWVNVGGIVDAKNHTITVPFDEFGYYVVMKLSRSYTDITNHNWARNVLNAMYSKGLMENIRFDQFGTDDRTSRGEFATLLVKGMNLPLNYDNNQTFVDLVPGARSETWDYEHIETAARAGIVTGLTEGVFAPSQPLTREQAAVMIARAMKLKLAANDSKLTDNLAKLYVDSGSINYYAKPAVLAVNKAKIMTGNAITVAGQSKPQYSFNPQGFLTRAEAAKIAVELFKKSNKLFPNNLS</sequence>
<evidence type="ECO:0000313" key="2">
    <source>
        <dbReference type="EMBL" id="MFD1130099.1"/>
    </source>
</evidence>
<feature type="domain" description="SLH" evidence="1">
    <location>
        <begin position="1155"/>
        <end position="1218"/>
    </location>
</feature>
<proteinExistence type="predicted"/>
<dbReference type="EMBL" id="JBHTKX010000002">
    <property type="protein sequence ID" value="MFD1130099.1"/>
    <property type="molecule type" value="Genomic_DNA"/>
</dbReference>
<dbReference type="RefSeq" id="WP_251582884.1">
    <property type="nucleotide sequence ID" value="NZ_JBHTKX010000002.1"/>
</dbReference>
<comment type="caution">
    <text evidence="2">The sequence shown here is derived from an EMBL/GenBank/DDBJ whole genome shotgun (WGS) entry which is preliminary data.</text>
</comment>
<name>A0ABW3PSM7_9BACL</name>
<keyword evidence="3" id="KW-1185">Reference proteome</keyword>
<accession>A0ABW3PSM7</accession>
<dbReference type="InterPro" id="IPR001119">
    <property type="entry name" value="SLH_dom"/>
</dbReference>
<dbReference type="PROSITE" id="PS51272">
    <property type="entry name" value="SLH"/>
    <property type="match status" value="3"/>
</dbReference>
<evidence type="ECO:0000313" key="3">
    <source>
        <dbReference type="Proteomes" id="UP001597169"/>
    </source>
</evidence>